<feature type="non-terminal residue" evidence="1">
    <location>
        <position position="1"/>
    </location>
</feature>
<accession>A0A1R3GH16</accession>
<dbReference type="Gramene" id="OMO57395">
    <property type="protein sequence ID" value="OMO57395"/>
    <property type="gene ID" value="CCACVL1_25791"/>
</dbReference>
<protein>
    <submittedName>
        <fullName evidence="1">Uncharacterized protein</fullName>
    </submittedName>
</protein>
<comment type="caution">
    <text evidence="1">The sequence shown here is derived from an EMBL/GenBank/DDBJ whole genome shotgun (WGS) entry which is preliminary data.</text>
</comment>
<evidence type="ECO:0000313" key="1">
    <source>
        <dbReference type="EMBL" id="OMO57395.1"/>
    </source>
</evidence>
<gene>
    <name evidence="1" type="ORF">CCACVL1_25791</name>
</gene>
<organism evidence="1 2">
    <name type="scientific">Corchorus capsularis</name>
    <name type="common">Jute</name>
    <dbReference type="NCBI Taxonomy" id="210143"/>
    <lineage>
        <taxon>Eukaryota</taxon>
        <taxon>Viridiplantae</taxon>
        <taxon>Streptophyta</taxon>
        <taxon>Embryophyta</taxon>
        <taxon>Tracheophyta</taxon>
        <taxon>Spermatophyta</taxon>
        <taxon>Magnoliopsida</taxon>
        <taxon>eudicotyledons</taxon>
        <taxon>Gunneridae</taxon>
        <taxon>Pentapetalae</taxon>
        <taxon>rosids</taxon>
        <taxon>malvids</taxon>
        <taxon>Malvales</taxon>
        <taxon>Malvaceae</taxon>
        <taxon>Grewioideae</taxon>
        <taxon>Apeibeae</taxon>
        <taxon>Corchorus</taxon>
    </lineage>
</organism>
<evidence type="ECO:0000313" key="2">
    <source>
        <dbReference type="Proteomes" id="UP000188268"/>
    </source>
</evidence>
<dbReference type="Proteomes" id="UP000188268">
    <property type="component" value="Unassembled WGS sequence"/>
</dbReference>
<sequence>GLSKNAAKIEELNERLMKLTVMIKIGPSSIRGEDWKTKTVSIVEDFSKETTNLKHDFIHGAIFY</sequence>
<dbReference type="AlphaFoldDB" id="A0A1R3GH16"/>
<dbReference type="EMBL" id="AWWV01014360">
    <property type="protein sequence ID" value="OMO57395.1"/>
    <property type="molecule type" value="Genomic_DNA"/>
</dbReference>
<name>A0A1R3GH16_COCAP</name>
<keyword evidence="2" id="KW-1185">Reference proteome</keyword>
<reference evidence="1 2" key="1">
    <citation type="submission" date="2013-09" db="EMBL/GenBank/DDBJ databases">
        <title>Corchorus capsularis genome sequencing.</title>
        <authorList>
            <person name="Alam M."/>
            <person name="Haque M.S."/>
            <person name="Islam M.S."/>
            <person name="Emdad E.M."/>
            <person name="Islam M.M."/>
            <person name="Ahmed B."/>
            <person name="Halim A."/>
            <person name="Hossen Q.M.M."/>
            <person name="Hossain M.Z."/>
            <person name="Ahmed R."/>
            <person name="Khan M.M."/>
            <person name="Islam R."/>
            <person name="Rashid M.M."/>
            <person name="Khan S.A."/>
            <person name="Rahman M.S."/>
            <person name="Alam M."/>
        </authorList>
    </citation>
    <scope>NUCLEOTIDE SEQUENCE [LARGE SCALE GENOMIC DNA]</scope>
    <source>
        <strain evidence="2">cv. CVL-1</strain>
        <tissue evidence="1">Whole seedling</tissue>
    </source>
</reference>
<proteinExistence type="predicted"/>